<gene>
    <name evidence="2" type="ORF">ES288_A07G231100v1</name>
</gene>
<feature type="transmembrane region" description="Helical" evidence="1">
    <location>
        <begin position="78"/>
        <end position="98"/>
    </location>
</feature>
<keyword evidence="1" id="KW-0472">Membrane</keyword>
<evidence type="ECO:0000313" key="3">
    <source>
        <dbReference type="Proteomes" id="UP000323506"/>
    </source>
</evidence>
<dbReference type="PANTHER" id="PTHR46782:SF2">
    <property type="entry name" value="OS07G0545900 PROTEIN"/>
    <property type="match status" value="1"/>
</dbReference>
<sequence length="102" mass="11561">LREFLGLPFTGITGLEIKGGVAEIQKDRNTPLGPNVSQLPNEKETVYGALDKWVARETEFPLIAIAKALQISKKRSQWLHVIQVFSLLVFLLCIFQLLKYIH</sequence>
<protein>
    <submittedName>
        <fullName evidence="2">Uncharacterized protein</fullName>
    </submittedName>
</protein>
<dbReference type="PANTHER" id="PTHR46782">
    <property type="entry name" value="OS01G0757700 PROTEIN"/>
    <property type="match status" value="1"/>
</dbReference>
<keyword evidence="1" id="KW-0812">Transmembrane</keyword>
<keyword evidence="3" id="KW-1185">Reference proteome</keyword>
<dbReference type="InterPro" id="IPR044646">
    <property type="entry name" value="EMB1417-like"/>
</dbReference>
<evidence type="ECO:0000256" key="1">
    <source>
        <dbReference type="SAM" id="Phobius"/>
    </source>
</evidence>
<accession>A0A5D2G122</accession>
<keyword evidence="1" id="KW-1133">Transmembrane helix</keyword>
<name>A0A5D2G122_GOSDA</name>
<dbReference type="AlphaFoldDB" id="A0A5D2G122"/>
<feature type="non-terminal residue" evidence="2">
    <location>
        <position position="1"/>
    </location>
</feature>
<organism evidence="2 3">
    <name type="scientific">Gossypium darwinii</name>
    <name type="common">Darwin's cotton</name>
    <name type="synonym">Gossypium barbadense var. darwinii</name>
    <dbReference type="NCBI Taxonomy" id="34276"/>
    <lineage>
        <taxon>Eukaryota</taxon>
        <taxon>Viridiplantae</taxon>
        <taxon>Streptophyta</taxon>
        <taxon>Embryophyta</taxon>
        <taxon>Tracheophyta</taxon>
        <taxon>Spermatophyta</taxon>
        <taxon>Magnoliopsida</taxon>
        <taxon>eudicotyledons</taxon>
        <taxon>Gunneridae</taxon>
        <taxon>Pentapetalae</taxon>
        <taxon>rosids</taxon>
        <taxon>malvids</taxon>
        <taxon>Malvales</taxon>
        <taxon>Malvaceae</taxon>
        <taxon>Malvoideae</taxon>
        <taxon>Gossypium</taxon>
    </lineage>
</organism>
<dbReference type="EMBL" id="CM017694">
    <property type="protein sequence ID" value="TYH11096.1"/>
    <property type="molecule type" value="Genomic_DNA"/>
</dbReference>
<proteinExistence type="predicted"/>
<reference evidence="2 3" key="1">
    <citation type="submission" date="2019-06" db="EMBL/GenBank/DDBJ databases">
        <title>WGS assembly of Gossypium darwinii.</title>
        <authorList>
            <person name="Chen Z.J."/>
            <person name="Sreedasyam A."/>
            <person name="Ando A."/>
            <person name="Song Q."/>
            <person name="De L."/>
            <person name="Hulse-Kemp A."/>
            <person name="Ding M."/>
            <person name="Ye W."/>
            <person name="Kirkbride R."/>
            <person name="Jenkins J."/>
            <person name="Plott C."/>
            <person name="Lovell J."/>
            <person name="Lin Y.-M."/>
            <person name="Vaughn R."/>
            <person name="Liu B."/>
            <person name="Li W."/>
            <person name="Simpson S."/>
            <person name="Scheffler B."/>
            <person name="Saski C."/>
            <person name="Grover C."/>
            <person name="Hu G."/>
            <person name="Conover J."/>
            <person name="Carlson J."/>
            <person name="Shu S."/>
            <person name="Boston L."/>
            <person name="Williams M."/>
            <person name="Peterson D."/>
            <person name="Mcgee K."/>
            <person name="Jones D."/>
            <person name="Wendel J."/>
            <person name="Stelly D."/>
            <person name="Grimwood J."/>
            <person name="Schmutz J."/>
        </authorList>
    </citation>
    <scope>NUCLEOTIDE SEQUENCE [LARGE SCALE GENOMIC DNA]</scope>
    <source>
        <strain evidence="2">1808015.09</strain>
    </source>
</reference>
<evidence type="ECO:0000313" key="2">
    <source>
        <dbReference type="EMBL" id="TYH11096.1"/>
    </source>
</evidence>
<dbReference type="Proteomes" id="UP000323506">
    <property type="component" value="Chromosome A07"/>
</dbReference>